<keyword evidence="3" id="KW-0378">Hydrolase</keyword>
<dbReference type="Gene3D" id="3.40.50.1820">
    <property type="entry name" value="alpha/beta hydrolase"/>
    <property type="match status" value="1"/>
</dbReference>
<dbReference type="InterPro" id="IPR000073">
    <property type="entry name" value="AB_hydrolase_1"/>
</dbReference>
<sequence>MDLRLPAALLLALTCTACVTTEAAPTIRHALVWGDCAPHATDPERRAALDRRTLQCTTLTVPLDHTKPDGRTIRLAVLRQRATEPDARLGTLVFNFGGPGASGLAQLAELGPKLATRGDELAKRFDLVAFDPRGVGASEPRLRCLTGPERDADRLRWLDGDTQEGRAAIAERNKRTARLCAERTGTEELANLGTRDVVRDLDRLREALGEPKLNYVGYSYGTRIGTVYAETYPDRVRALVLDGADAADRVPEDGPSQQDGFTEAFRRYAQDCAEQGGCPLGPDPDQAQHRLDRLTAPLRTKPLPVGARALGAEDVSGAVDHLLYREDGWPRLTEALAGLKAGDGAELLAAADELLGRRPDGGYDGSDDALTAVGCVDSPRTGTDDVCSFWPVPPTARPHPPRPDRLPTPVVISSTGDPATPHAWGLTLAGALQARLVTFEAAQHTIYLEGNPCVDRPVTSYLIGGTLPPDGLRCRP</sequence>
<evidence type="ECO:0000256" key="4">
    <source>
        <dbReference type="SAM" id="SignalP"/>
    </source>
</evidence>
<organism evidence="6 7">
    <name type="scientific">Crossiella equi</name>
    <dbReference type="NCBI Taxonomy" id="130796"/>
    <lineage>
        <taxon>Bacteria</taxon>
        <taxon>Bacillati</taxon>
        <taxon>Actinomycetota</taxon>
        <taxon>Actinomycetes</taxon>
        <taxon>Pseudonocardiales</taxon>
        <taxon>Pseudonocardiaceae</taxon>
        <taxon>Crossiella</taxon>
    </lineage>
</organism>
<dbReference type="SUPFAM" id="SSF53474">
    <property type="entry name" value="alpha/beta-Hydrolases"/>
    <property type="match status" value="1"/>
</dbReference>
<evidence type="ECO:0000259" key="5">
    <source>
        <dbReference type="Pfam" id="PF00561"/>
    </source>
</evidence>
<keyword evidence="2 4" id="KW-0732">Signal</keyword>
<dbReference type="Proteomes" id="UP001519363">
    <property type="component" value="Unassembled WGS sequence"/>
</dbReference>
<dbReference type="RefSeq" id="WP_249044741.1">
    <property type="nucleotide sequence ID" value="NZ_JAGIOO010000001.1"/>
</dbReference>
<evidence type="ECO:0000256" key="1">
    <source>
        <dbReference type="ARBA" id="ARBA00010088"/>
    </source>
</evidence>
<accession>A0ABS5AA29</accession>
<dbReference type="InterPro" id="IPR051601">
    <property type="entry name" value="Serine_prot/Carboxylest_S33"/>
</dbReference>
<comment type="caution">
    <text evidence="6">The sequence shown here is derived from an EMBL/GenBank/DDBJ whole genome shotgun (WGS) entry which is preliminary data.</text>
</comment>
<gene>
    <name evidence="6" type="ORF">JOF53_002316</name>
</gene>
<name>A0ABS5AA29_9PSEU</name>
<protein>
    <submittedName>
        <fullName evidence="6">Pimeloyl-ACP methyl ester carboxylesterase</fullName>
    </submittedName>
</protein>
<evidence type="ECO:0000256" key="2">
    <source>
        <dbReference type="ARBA" id="ARBA00022729"/>
    </source>
</evidence>
<dbReference type="EMBL" id="JAGIOO010000001">
    <property type="protein sequence ID" value="MBP2473444.1"/>
    <property type="molecule type" value="Genomic_DNA"/>
</dbReference>
<evidence type="ECO:0000256" key="3">
    <source>
        <dbReference type="ARBA" id="ARBA00022801"/>
    </source>
</evidence>
<evidence type="ECO:0000313" key="6">
    <source>
        <dbReference type="EMBL" id="MBP2473444.1"/>
    </source>
</evidence>
<feature type="chain" id="PRO_5046346887" evidence="4">
    <location>
        <begin position="24"/>
        <end position="476"/>
    </location>
</feature>
<dbReference type="PANTHER" id="PTHR43248:SF29">
    <property type="entry name" value="TRIPEPTIDYL AMINOPEPTIDASE"/>
    <property type="match status" value="1"/>
</dbReference>
<feature type="domain" description="AB hydrolase-1" evidence="5">
    <location>
        <begin position="91"/>
        <end position="450"/>
    </location>
</feature>
<evidence type="ECO:0000313" key="7">
    <source>
        <dbReference type="Proteomes" id="UP001519363"/>
    </source>
</evidence>
<comment type="similarity">
    <text evidence="1">Belongs to the peptidase S33 family.</text>
</comment>
<dbReference type="InterPro" id="IPR029058">
    <property type="entry name" value="AB_hydrolase_fold"/>
</dbReference>
<reference evidence="6 7" key="1">
    <citation type="submission" date="2021-03" db="EMBL/GenBank/DDBJ databases">
        <title>Sequencing the genomes of 1000 actinobacteria strains.</title>
        <authorList>
            <person name="Klenk H.-P."/>
        </authorList>
    </citation>
    <scope>NUCLEOTIDE SEQUENCE [LARGE SCALE GENOMIC DNA]</scope>
    <source>
        <strain evidence="6 7">DSM 44580</strain>
    </source>
</reference>
<keyword evidence="7" id="KW-1185">Reference proteome</keyword>
<proteinExistence type="inferred from homology"/>
<feature type="signal peptide" evidence="4">
    <location>
        <begin position="1"/>
        <end position="23"/>
    </location>
</feature>
<dbReference type="PANTHER" id="PTHR43248">
    <property type="entry name" value="2-SUCCINYL-6-HYDROXY-2,4-CYCLOHEXADIENE-1-CARBOXYLATE SYNTHASE"/>
    <property type="match status" value="1"/>
</dbReference>
<dbReference type="Pfam" id="PF00561">
    <property type="entry name" value="Abhydrolase_1"/>
    <property type="match status" value="1"/>
</dbReference>